<feature type="chain" id="PRO_5046154796" evidence="1">
    <location>
        <begin position="25"/>
        <end position="714"/>
    </location>
</feature>
<proteinExistence type="predicted"/>
<evidence type="ECO:0000313" key="2">
    <source>
        <dbReference type="EMBL" id="MDC8772988.1"/>
    </source>
</evidence>
<dbReference type="SUPFAM" id="SSF51445">
    <property type="entry name" value="(Trans)glycosidases"/>
    <property type="match status" value="1"/>
</dbReference>
<reference evidence="2 3" key="1">
    <citation type="submission" date="2022-10" db="EMBL/GenBank/DDBJ databases">
        <title>Paucibacter sp. hw1 Genome sequencing.</title>
        <authorList>
            <person name="Park S."/>
        </authorList>
    </citation>
    <scope>NUCLEOTIDE SEQUENCE [LARGE SCALE GENOMIC DNA]</scope>
    <source>
        <strain evidence="3">hw1</strain>
    </source>
</reference>
<keyword evidence="1" id="KW-0732">Signal</keyword>
<accession>A0ABT5KGF3</accession>
<organism evidence="2 3">
    <name type="scientific">Roseateles albus</name>
    <dbReference type="NCBI Taxonomy" id="2987525"/>
    <lineage>
        <taxon>Bacteria</taxon>
        <taxon>Pseudomonadati</taxon>
        <taxon>Pseudomonadota</taxon>
        <taxon>Betaproteobacteria</taxon>
        <taxon>Burkholderiales</taxon>
        <taxon>Sphaerotilaceae</taxon>
        <taxon>Roseateles</taxon>
    </lineage>
</organism>
<dbReference type="RefSeq" id="WP_273601163.1">
    <property type="nucleotide sequence ID" value="NZ_JAQQXT010000009.1"/>
</dbReference>
<dbReference type="EMBL" id="JAQQXT010000009">
    <property type="protein sequence ID" value="MDC8772988.1"/>
    <property type="molecule type" value="Genomic_DNA"/>
</dbReference>
<name>A0ABT5KGF3_9BURK</name>
<dbReference type="Gene3D" id="3.20.20.80">
    <property type="entry name" value="Glycosidases"/>
    <property type="match status" value="1"/>
</dbReference>
<sequence length="714" mass="76524">MNRRSGPLGLLGLLCLATTMASGAATEPPLLELSVAHALGELPRFGVNLGARNVWGADQLIRNVLQNPGLELGHDGALLIVGRVLADGVQDESRWTARAAGFWAGANFEVLSGAAAGQHGRVLDNQPPAASDRVRGDLLQLEPLPAGLKPGDVLSLQGQQDRLPAPLWWTLGLVRSVAEPRPGSPGQRALHLIASSSQPAALFHHLDALGARAGKLLPINGRWTLSFWARAPGSSPSNLRLSFGRQGRSNWLQQEFSPGPQWQRHQFDFDGDDKGPVGPLQLTLQIARGQVLLDDIELAPKLALQVNHLAQSAFRAELIDTLQQLRPGYLRDWQGQLGDSLSNRLAEPLARHPTRYRPGPNEQLFAYSIPEFLRLCGLIGARPWLVLPSTSSPDEALSLGRLLAESQRQYGFDEIVVEHGNEHWNSIFLPAGIAKAATLAEVADRVFAALKQGAGPAVALHRVIGSQYVNPATAADLLKLSRHSEGVAVAPYFHYEQDSAQTLAQILPQLLHEDAEPLQSALRIAAARQRSVDVYEVNFHTTGGNASGAQRNAVLADPAAGTALVRRLLQAALLGVRRQAVYSLSGFDTYFAGTAGTGQQRGLVELFGITRDLSQAAQWRPTGQALQAINQLVGGSAHAVACRGQACPEITALAFADGRRWIITNSAARPLRLILPCLAPLRVNSAAGSGQTSACKRGRLELSVPAHGWLSAQI</sequence>
<protein>
    <submittedName>
        <fullName evidence="2">Uncharacterized protein</fullName>
    </submittedName>
</protein>
<dbReference type="Proteomes" id="UP001221189">
    <property type="component" value="Unassembled WGS sequence"/>
</dbReference>
<evidence type="ECO:0000313" key="3">
    <source>
        <dbReference type="Proteomes" id="UP001221189"/>
    </source>
</evidence>
<comment type="caution">
    <text evidence="2">The sequence shown here is derived from an EMBL/GenBank/DDBJ whole genome shotgun (WGS) entry which is preliminary data.</text>
</comment>
<gene>
    <name evidence="2" type="ORF">PRZ03_15485</name>
</gene>
<feature type="signal peptide" evidence="1">
    <location>
        <begin position="1"/>
        <end position="24"/>
    </location>
</feature>
<keyword evidence="3" id="KW-1185">Reference proteome</keyword>
<evidence type="ECO:0000256" key="1">
    <source>
        <dbReference type="SAM" id="SignalP"/>
    </source>
</evidence>
<dbReference type="Gene3D" id="2.60.120.260">
    <property type="entry name" value="Galactose-binding domain-like"/>
    <property type="match status" value="1"/>
</dbReference>
<dbReference type="InterPro" id="IPR017853">
    <property type="entry name" value="GH"/>
</dbReference>